<dbReference type="PANTHER" id="PTHR46364">
    <property type="entry name" value="OS08G0421900 PROTEIN"/>
    <property type="match status" value="1"/>
</dbReference>
<proteinExistence type="predicted"/>
<dbReference type="EMBL" id="CP031037">
    <property type="protein sequence ID" value="QDZ20598.1"/>
    <property type="molecule type" value="Genomic_DNA"/>
</dbReference>
<feature type="region of interest" description="Disordered" evidence="3">
    <location>
        <begin position="1"/>
        <end position="29"/>
    </location>
</feature>
<reference evidence="5 6" key="1">
    <citation type="submission" date="2018-07" db="EMBL/GenBank/DDBJ databases">
        <title>The complete nuclear genome of the prasinophyte Chloropicon primus (CCMP1205).</title>
        <authorList>
            <person name="Pombert J.-F."/>
            <person name="Otis C."/>
            <person name="Turmel M."/>
            <person name="Lemieux C."/>
        </authorList>
    </citation>
    <scope>NUCLEOTIDE SEQUENCE [LARGE SCALE GENOMIC DNA]</scope>
    <source>
        <strain evidence="5 6">CCMP1205</strain>
    </source>
</reference>
<evidence type="ECO:0000313" key="5">
    <source>
        <dbReference type="EMBL" id="QDZ20598.1"/>
    </source>
</evidence>
<evidence type="ECO:0000313" key="6">
    <source>
        <dbReference type="Proteomes" id="UP000316726"/>
    </source>
</evidence>
<keyword evidence="2" id="KW-0862">Zinc</keyword>
<dbReference type="AlphaFoldDB" id="A0A5B8MIZ3"/>
<evidence type="ECO:0000256" key="2">
    <source>
        <dbReference type="ARBA" id="ARBA00022833"/>
    </source>
</evidence>
<keyword evidence="6" id="KW-1185">Reference proteome</keyword>
<dbReference type="InterPro" id="IPR043151">
    <property type="entry name" value="BAH_sf"/>
</dbReference>
<dbReference type="Proteomes" id="UP000316726">
    <property type="component" value="Chromosome 4"/>
</dbReference>
<accession>A0A5B8MIZ3</accession>
<dbReference type="InterPro" id="IPR011011">
    <property type="entry name" value="Znf_FYVE_PHD"/>
</dbReference>
<protein>
    <submittedName>
        <fullName evidence="5">BAH domain-containing protein</fullName>
    </submittedName>
</protein>
<dbReference type="OrthoDB" id="436852at2759"/>
<dbReference type="Pfam" id="PF01426">
    <property type="entry name" value="BAH"/>
    <property type="match status" value="1"/>
</dbReference>
<organism evidence="5 6">
    <name type="scientific">Chloropicon primus</name>
    <dbReference type="NCBI Taxonomy" id="1764295"/>
    <lineage>
        <taxon>Eukaryota</taxon>
        <taxon>Viridiplantae</taxon>
        <taxon>Chlorophyta</taxon>
        <taxon>Chloropicophyceae</taxon>
        <taxon>Chloropicales</taxon>
        <taxon>Chloropicaceae</taxon>
        <taxon>Chloropicon</taxon>
    </lineage>
</organism>
<evidence type="ECO:0000259" key="4">
    <source>
        <dbReference type="PROSITE" id="PS51038"/>
    </source>
</evidence>
<evidence type="ECO:0000256" key="3">
    <source>
        <dbReference type="SAM" id="MobiDB-lite"/>
    </source>
</evidence>
<evidence type="ECO:0000256" key="1">
    <source>
        <dbReference type="ARBA" id="ARBA00022771"/>
    </source>
</evidence>
<keyword evidence="1" id="KW-0863">Zinc-finger</keyword>
<dbReference type="InterPro" id="IPR013083">
    <property type="entry name" value="Znf_RING/FYVE/PHD"/>
</dbReference>
<dbReference type="GO" id="GO:0003682">
    <property type="term" value="F:chromatin binding"/>
    <property type="evidence" value="ECO:0007669"/>
    <property type="project" value="InterPro"/>
</dbReference>
<name>A0A5B8MIZ3_9CHLO</name>
<dbReference type="SMART" id="SM00439">
    <property type="entry name" value="BAH"/>
    <property type="match status" value="1"/>
</dbReference>
<keyword evidence="1" id="KW-0479">Metal-binding</keyword>
<dbReference type="PROSITE" id="PS51038">
    <property type="entry name" value="BAH"/>
    <property type="match status" value="1"/>
</dbReference>
<feature type="domain" description="BAH" evidence="4">
    <location>
        <begin position="31"/>
        <end position="146"/>
    </location>
</feature>
<dbReference type="Gene3D" id="3.30.40.10">
    <property type="entry name" value="Zinc/RING finger domain, C3HC4 (zinc finger)"/>
    <property type="match status" value="1"/>
</dbReference>
<dbReference type="SUPFAM" id="SSF57903">
    <property type="entry name" value="FYVE/PHD zinc finger"/>
    <property type="match status" value="1"/>
</dbReference>
<dbReference type="STRING" id="1764295.A0A5B8MIZ3"/>
<dbReference type="GO" id="GO:0008270">
    <property type="term" value="F:zinc ion binding"/>
    <property type="evidence" value="ECO:0007669"/>
    <property type="project" value="UniProtKB-KW"/>
</dbReference>
<dbReference type="InterPro" id="IPR001025">
    <property type="entry name" value="BAH_dom"/>
</dbReference>
<sequence length="209" mass="24504">MTRARVGKKQKKTPLKNAGVKRKARKRKTPLKVEVGDNVMVKSGSPDEPSYVGLVVDHRKDKLGNKQLKLQWYYRPEDSRAGRQAWHGEKELFASHVCDWNSMACVESTCNVHTLEEYEDLDYVDDMDFYNRFNYDPKSGNFRPDVVPVYCECEHPFNPDRDMVMCEYCQEWFHCDCVNWAPEAEGNFYCRDPDCQRAKKKADSKKKKK</sequence>
<gene>
    <name evidence="5" type="ORF">A3770_04p31160</name>
</gene>
<dbReference type="Gene3D" id="2.30.30.490">
    <property type="match status" value="1"/>
</dbReference>